<comment type="caution">
    <text evidence="3">The sequence shown here is derived from an EMBL/GenBank/DDBJ whole genome shotgun (WGS) entry which is preliminary data.</text>
</comment>
<dbReference type="InterPro" id="IPR011333">
    <property type="entry name" value="SKP1/BTB/POZ_sf"/>
</dbReference>
<evidence type="ECO:0000259" key="2">
    <source>
        <dbReference type="PROSITE" id="PS50097"/>
    </source>
</evidence>
<dbReference type="PANTHER" id="PTHR47843:SF2">
    <property type="entry name" value="BTB DOMAIN-CONTAINING PROTEIN"/>
    <property type="match status" value="1"/>
</dbReference>
<feature type="region of interest" description="Disordered" evidence="1">
    <location>
        <begin position="132"/>
        <end position="154"/>
    </location>
</feature>
<dbReference type="InterPro" id="IPR000210">
    <property type="entry name" value="BTB/POZ_dom"/>
</dbReference>
<dbReference type="AlphaFoldDB" id="A0A4S8YHW9"/>
<evidence type="ECO:0000313" key="3">
    <source>
        <dbReference type="EMBL" id="THW50287.1"/>
    </source>
</evidence>
<dbReference type="CDD" id="cd18186">
    <property type="entry name" value="BTB_POZ_ZBTB_KLHL-like"/>
    <property type="match status" value="1"/>
</dbReference>
<accession>A0A4S8YHW9</accession>
<dbReference type="Gene3D" id="3.30.710.10">
    <property type="entry name" value="Potassium Channel Kv1.1, Chain A"/>
    <property type="match status" value="1"/>
</dbReference>
<dbReference type="SUPFAM" id="SSF54695">
    <property type="entry name" value="POZ domain"/>
    <property type="match status" value="1"/>
</dbReference>
<protein>
    <recommendedName>
        <fullName evidence="2">BTB domain-containing protein</fullName>
    </recommendedName>
</protein>
<name>A0A4S8YHW9_AURPU</name>
<organism evidence="3 4">
    <name type="scientific">Aureobasidium pullulans</name>
    <name type="common">Black yeast</name>
    <name type="synonym">Pullularia pullulans</name>
    <dbReference type="NCBI Taxonomy" id="5580"/>
    <lineage>
        <taxon>Eukaryota</taxon>
        <taxon>Fungi</taxon>
        <taxon>Dikarya</taxon>
        <taxon>Ascomycota</taxon>
        <taxon>Pezizomycotina</taxon>
        <taxon>Dothideomycetes</taxon>
        <taxon>Dothideomycetidae</taxon>
        <taxon>Dothideales</taxon>
        <taxon>Saccotheciaceae</taxon>
        <taxon>Aureobasidium</taxon>
    </lineage>
</organism>
<feature type="domain" description="BTB" evidence="2">
    <location>
        <begin position="21"/>
        <end position="90"/>
    </location>
</feature>
<dbReference type="EMBL" id="QZAL01000010">
    <property type="protein sequence ID" value="THW50287.1"/>
    <property type="molecule type" value="Genomic_DNA"/>
</dbReference>
<dbReference type="Proteomes" id="UP000310687">
    <property type="component" value="Unassembled WGS sequence"/>
</dbReference>
<dbReference type="PROSITE" id="PS50097">
    <property type="entry name" value="BTB"/>
    <property type="match status" value="1"/>
</dbReference>
<evidence type="ECO:0000256" key="1">
    <source>
        <dbReference type="SAM" id="MobiDB-lite"/>
    </source>
</evidence>
<gene>
    <name evidence="3" type="ORF">D6D22_01388</name>
</gene>
<proteinExistence type="predicted"/>
<sequence length="348" mass="39206">MPAPTGSGHKSISSLGYLHSRMAIVRVGQQKKEYGVHQALICDKSNFFKKALTGSFAEARTGIVPLEDVSAPLFTIFVSWLYVGRLIYVAPPDSGKTIQDDFSSLVCKENDEQQEHRSTEDEGIFTLQPENAHDDAFGRGTPQHGNDRGEGQGVHEVPKEIDPAVANCTEEDPKTWPLDVLAKLYILGDFLDAQLFQNQVMDVIVDFAAISRNRGVWRVPKRLLIRHIYENSPTGSFLRNIIVDFVVYHQPWDEPSQIWEEMPAEFLAKVMVSIGRRVPAKLCKECYSDAIAGNRLTHANADGMCLKRDKAPFMLDACFYHVHGTAEEREKCQTELKEKRRELRTGKS</sequence>
<reference evidence="3 4" key="1">
    <citation type="submission" date="2018-10" db="EMBL/GenBank/DDBJ databases">
        <title>Fifty Aureobasidium pullulans genomes reveal a recombining polyextremotolerant generalist.</title>
        <authorList>
            <person name="Gostincar C."/>
            <person name="Turk M."/>
            <person name="Zajc J."/>
            <person name="Gunde-Cimerman N."/>
        </authorList>
    </citation>
    <scope>NUCLEOTIDE SEQUENCE [LARGE SCALE GENOMIC DNA]</scope>
    <source>
        <strain evidence="3 4">EXF-11013</strain>
    </source>
</reference>
<evidence type="ECO:0000313" key="4">
    <source>
        <dbReference type="Proteomes" id="UP000310687"/>
    </source>
</evidence>
<dbReference type="PANTHER" id="PTHR47843">
    <property type="entry name" value="BTB DOMAIN-CONTAINING PROTEIN-RELATED"/>
    <property type="match status" value="1"/>
</dbReference>
<dbReference type="Pfam" id="PF00651">
    <property type="entry name" value="BTB"/>
    <property type="match status" value="1"/>
</dbReference>